<dbReference type="Pfam" id="PF13460">
    <property type="entry name" value="NAD_binding_10"/>
    <property type="match status" value="1"/>
</dbReference>
<dbReference type="SUPFAM" id="SSF51735">
    <property type="entry name" value="NAD(P)-binding Rossmann-fold domains"/>
    <property type="match status" value="1"/>
</dbReference>
<dbReference type="Gene3D" id="3.90.25.10">
    <property type="entry name" value="UDP-galactose 4-epimerase, domain 1"/>
    <property type="match status" value="1"/>
</dbReference>
<dbReference type="InterPro" id="IPR036291">
    <property type="entry name" value="NAD(P)-bd_dom_sf"/>
</dbReference>
<evidence type="ECO:0000313" key="2">
    <source>
        <dbReference type="EMBL" id="GAA2428556.1"/>
    </source>
</evidence>
<evidence type="ECO:0000259" key="1">
    <source>
        <dbReference type="Pfam" id="PF13460"/>
    </source>
</evidence>
<protein>
    <submittedName>
        <fullName evidence="2">NAD(P)H-binding protein</fullName>
    </submittedName>
</protein>
<dbReference type="PANTHER" id="PTHR43162">
    <property type="match status" value="1"/>
</dbReference>
<feature type="domain" description="NAD(P)-binding" evidence="1">
    <location>
        <begin position="7"/>
        <end position="180"/>
    </location>
</feature>
<evidence type="ECO:0000313" key="3">
    <source>
        <dbReference type="Proteomes" id="UP001501231"/>
    </source>
</evidence>
<dbReference type="EMBL" id="BAAARW010000016">
    <property type="protein sequence ID" value="GAA2428556.1"/>
    <property type="molecule type" value="Genomic_DNA"/>
</dbReference>
<accession>A0ABN3JH09</accession>
<dbReference type="InterPro" id="IPR051604">
    <property type="entry name" value="Ergot_Alk_Oxidoreductase"/>
</dbReference>
<name>A0ABN3JH09_9ACTN</name>
<dbReference type="Proteomes" id="UP001501231">
    <property type="component" value="Unassembled WGS sequence"/>
</dbReference>
<comment type="caution">
    <text evidence="2">The sequence shown here is derived from an EMBL/GenBank/DDBJ whole genome shotgun (WGS) entry which is preliminary data.</text>
</comment>
<dbReference type="InterPro" id="IPR016040">
    <property type="entry name" value="NAD(P)-bd_dom"/>
</dbReference>
<dbReference type="Gene3D" id="3.40.50.720">
    <property type="entry name" value="NAD(P)-binding Rossmann-like Domain"/>
    <property type="match status" value="1"/>
</dbReference>
<dbReference type="RefSeq" id="WP_344591622.1">
    <property type="nucleotide sequence ID" value="NZ_BAAARW010000016.1"/>
</dbReference>
<reference evidence="2 3" key="1">
    <citation type="journal article" date="2019" name="Int. J. Syst. Evol. Microbiol.">
        <title>The Global Catalogue of Microorganisms (GCM) 10K type strain sequencing project: providing services to taxonomists for standard genome sequencing and annotation.</title>
        <authorList>
            <consortium name="The Broad Institute Genomics Platform"/>
            <consortium name="The Broad Institute Genome Sequencing Center for Infectious Disease"/>
            <person name="Wu L."/>
            <person name="Ma J."/>
        </authorList>
    </citation>
    <scope>NUCLEOTIDE SEQUENCE [LARGE SCALE GENOMIC DNA]</scope>
    <source>
        <strain evidence="2 3">JCM 3325</strain>
    </source>
</reference>
<dbReference type="PANTHER" id="PTHR43162:SF1">
    <property type="entry name" value="PRESTALK A DIFFERENTIATION PROTEIN A"/>
    <property type="match status" value="1"/>
</dbReference>
<sequence>MILVTTATGKVGRHVVDGLVAAGTDVRALTRSPEKAGLPSGVDVVRGDHSDLDVLKQSLAGVDSVFLAWPFGSPEAAVPVVETIARYARRVVLLSSITVRDDVQEQTDPIGALHAALERPIERSGLQWCFLRPGTFAANTLAWAPEIRAEGVVRDVHGGASMPLIHERDIAEVAVRALTEDRHAGSRYVLTGEEVLSQAESARTIGEVIGRPVRWEEISREEARRKRLAHGLPPSFVDFMLDGYAAMVTDPAPVTTTFKDVAGIPPRAFREWAADHAADFRGSWASPDN</sequence>
<organism evidence="2 3">
    <name type="scientific">Actinomadura vinacea</name>
    <dbReference type="NCBI Taxonomy" id="115336"/>
    <lineage>
        <taxon>Bacteria</taxon>
        <taxon>Bacillati</taxon>
        <taxon>Actinomycetota</taxon>
        <taxon>Actinomycetes</taxon>
        <taxon>Streptosporangiales</taxon>
        <taxon>Thermomonosporaceae</taxon>
        <taxon>Actinomadura</taxon>
    </lineage>
</organism>
<keyword evidence="3" id="KW-1185">Reference proteome</keyword>
<proteinExistence type="predicted"/>
<gene>
    <name evidence="2" type="ORF">GCM10010191_47040</name>
</gene>